<name>A0A8D9HTG8_BRACM</name>
<reference evidence="2 3" key="1">
    <citation type="submission" date="2021-07" db="EMBL/GenBank/DDBJ databases">
        <authorList>
            <consortium name="Genoscope - CEA"/>
            <person name="William W."/>
        </authorList>
    </citation>
    <scope>NUCLEOTIDE SEQUENCE [LARGE SCALE GENOMIC DNA]</scope>
</reference>
<evidence type="ECO:0000256" key="1">
    <source>
        <dbReference type="SAM" id="MobiDB-lite"/>
    </source>
</evidence>
<dbReference type="Gramene" id="A04p00600.2_BraZ1">
    <property type="protein sequence ID" value="A04p00600.2_BraZ1.CDS"/>
    <property type="gene ID" value="A04g00600.2_BraZ1"/>
</dbReference>
<feature type="region of interest" description="Disordered" evidence="1">
    <location>
        <begin position="134"/>
        <end position="168"/>
    </location>
</feature>
<feature type="non-terminal residue" evidence="2">
    <location>
        <position position="1"/>
    </location>
</feature>
<evidence type="ECO:0000313" key="3">
    <source>
        <dbReference type="Proteomes" id="UP000694005"/>
    </source>
</evidence>
<organism evidence="2 3">
    <name type="scientific">Brassica campestris</name>
    <name type="common">Field mustard</name>
    <dbReference type="NCBI Taxonomy" id="3711"/>
    <lineage>
        <taxon>Eukaryota</taxon>
        <taxon>Viridiplantae</taxon>
        <taxon>Streptophyta</taxon>
        <taxon>Embryophyta</taxon>
        <taxon>Tracheophyta</taxon>
        <taxon>Spermatophyta</taxon>
        <taxon>Magnoliopsida</taxon>
        <taxon>eudicotyledons</taxon>
        <taxon>Gunneridae</taxon>
        <taxon>Pentapetalae</taxon>
        <taxon>rosids</taxon>
        <taxon>malvids</taxon>
        <taxon>Brassicales</taxon>
        <taxon>Brassicaceae</taxon>
        <taxon>Brassiceae</taxon>
        <taxon>Brassica</taxon>
    </lineage>
</organism>
<accession>A0A8D9HTG8</accession>
<proteinExistence type="predicted"/>
<feature type="compositionally biased region" description="Basic and acidic residues" evidence="1">
    <location>
        <begin position="146"/>
        <end position="155"/>
    </location>
</feature>
<evidence type="ECO:0000313" key="2">
    <source>
        <dbReference type="EMBL" id="CAG7905159.1"/>
    </source>
</evidence>
<dbReference type="EMBL" id="LS974620">
    <property type="protein sequence ID" value="CAG7905159.1"/>
    <property type="molecule type" value="Genomic_DNA"/>
</dbReference>
<dbReference type="AlphaFoldDB" id="A0A8D9HTG8"/>
<protein>
    <submittedName>
        <fullName evidence="2">Uncharacterized protein</fullName>
    </submittedName>
</protein>
<dbReference type="Proteomes" id="UP000694005">
    <property type="component" value="Chromosome A04"/>
</dbReference>
<feature type="compositionally biased region" description="Low complexity" evidence="1">
    <location>
        <begin position="134"/>
        <end position="143"/>
    </location>
</feature>
<gene>
    <name evidence="2" type="ORF">BRAPAZ1V2_A04P00600.2</name>
</gene>
<sequence>MANLSAENLREMLSIIREARNDLKKLHDTASMISSALSKPEELNLKKNAENPLSLEGDESVLLKLPNVCEVVDGRNHQMLARNASGGGEMSRNFENPLGNFVEHMVGQKQQKVSGIENPKIEWYNDRFGLQAPLSTSSVTSPLPKKPPDPPDMIHGKSRNKGNNHHVSESKLANWEQSACKAVPDVVKMTTLRLVDSVVMIVNAARGVKDDKLSFTDYKSSELIDTKFSRQRSGQVTEPLSMKNVVYAINVNNSGPRAWEPGGLSAETVQCYWPEKCKSLWISAATSDMRLMRQLHTQALEHSNRVWERGRLHVEKVYVDYKREAQHKQNEVMKLTSSWHNCLWEPGGSPAEVAHWNWIVSCHDHAVTLELILKLHEPHLQRNTKREVLELSCSQNDVTKDFTEYINWSKQGMQDHTDFNQFLFDTEVFQVKHKWRYKPFPIVSELELKDETALGTRSEDMLSCYITGQARDVVVSLHVEVRRTIEMSQV</sequence>